<protein>
    <submittedName>
        <fullName evidence="1">Uncharacterized protein</fullName>
    </submittedName>
</protein>
<accession>A0A0A9FT08</accession>
<sequence>MRDTGEKFPEVLGGTSLKTMIIKMLLYLQ</sequence>
<reference evidence="1" key="1">
    <citation type="submission" date="2014-09" db="EMBL/GenBank/DDBJ databases">
        <authorList>
            <person name="Magalhaes I.L.F."/>
            <person name="Oliveira U."/>
            <person name="Santos F.R."/>
            <person name="Vidigal T.H.D.A."/>
            <person name="Brescovit A.D."/>
            <person name="Santos A.J."/>
        </authorList>
    </citation>
    <scope>NUCLEOTIDE SEQUENCE</scope>
    <source>
        <tissue evidence="1">Shoot tissue taken approximately 20 cm above the soil surface</tissue>
    </source>
</reference>
<reference evidence="1" key="2">
    <citation type="journal article" date="2015" name="Data Brief">
        <title>Shoot transcriptome of the giant reed, Arundo donax.</title>
        <authorList>
            <person name="Barrero R.A."/>
            <person name="Guerrero F.D."/>
            <person name="Moolhuijzen P."/>
            <person name="Goolsby J.A."/>
            <person name="Tidwell J."/>
            <person name="Bellgard S.E."/>
            <person name="Bellgard M.I."/>
        </authorList>
    </citation>
    <scope>NUCLEOTIDE SEQUENCE</scope>
    <source>
        <tissue evidence="1">Shoot tissue taken approximately 20 cm above the soil surface</tissue>
    </source>
</reference>
<evidence type="ECO:0000313" key="1">
    <source>
        <dbReference type="EMBL" id="JAE15985.1"/>
    </source>
</evidence>
<dbReference type="EMBL" id="GBRH01181911">
    <property type="protein sequence ID" value="JAE15985.1"/>
    <property type="molecule type" value="Transcribed_RNA"/>
</dbReference>
<dbReference type="AlphaFoldDB" id="A0A0A9FT08"/>
<proteinExistence type="predicted"/>
<name>A0A0A9FT08_ARUDO</name>
<organism evidence="1">
    <name type="scientific">Arundo donax</name>
    <name type="common">Giant reed</name>
    <name type="synonym">Donax arundinaceus</name>
    <dbReference type="NCBI Taxonomy" id="35708"/>
    <lineage>
        <taxon>Eukaryota</taxon>
        <taxon>Viridiplantae</taxon>
        <taxon>Streptophyta</taxon>
        <taxon>Embryophyta</taxon>
        <taxon>Tracheophyta</taxon>
        <taxon>Spermatophyta</taxon>
        <taxon>Magnoliopsida</taxon>
        <taxon>Liliopsida</taxon>
        <taxon>Poales</taxon>
        <taxon>Poaceae</taxon>
        <taxon>PACMAD clade</taxon>
        <taxon>Arundinoideae</taxon>
        <taxon>Arundineae</taxon>
        <taxon>Arundo</taxon>
    </lineage>
</organism>